<dbReference type="Proteomes" id="UP000003751">
    <property type="component" value="Unassembled WGS sequence"/>
</dbReference>
<dbReference type="SUPFAM" id="SSF53335">
    <property type="entry name" value="S-adenosyl-L-methionine-dependent methyltransferases"/>
    <property type="match status" value="1"/>
</dbReference>
<accession>E7QQT5</accession>
<evidence type="ECO:0000313" key="8">
    <source>
        <dbReference type="Proteomes" id="UP000003751"/>
    </source>
</evidence>
<evidence type="ECO:0000256" key="4">
    <source>
        <dbReference type="SAM" id="MobiDB-lite"/>
    </source>
</evidence>
<dbReference type="InterPro" id="IPR002295">
    <property type="entry name" value="N4/N6-MTase_EcoPI_Mod-like"/>
</dbReference>
<keyword evidence="9" id="KW-1185">Reference proteome</keyword>
<dbReference type="OrthoDB" id="241751at2157"/>
<proteinExistence type="predicted"/>
<organism evidence="6 8">
    <name type="scientific">Haladaptatus paucihalophilus DX253</name>
    <dbReference type="NCBI Taxonomy" id="797209"/>
    <lineage>
        <taxon>Archaea</taxon>
        <taxon>Methanobacteriati</taxon>
        <taxon>Methanobacteriota</taxon>
        <taxon>Stenosarchaea group</taxon>
        <taxon>Halobacteria</taxon>
        <taxon>Halobacteriales</taxon>
        <taxon>Haladaptataceae</taxon>
        <taxon>Haladaptatus</taxon>
    </lineage>
</organism>
<evidence type="ECO:0000313" key="7">
    <source>
        <dbReference type="EMBL" id="SHK52154.1"/>
    </source>
</evidence>
<dbReference type="REBASE" id="692964">
    <property type="entry name" value="M.HpaD253ORF5777P"/>
</dbReference>
<reference evidence="6 8" key="1">
    <citation type="journal article" date="2014" name="ISME J.">
        <title>Trehalose/2-sulfotrehalose biosynthesis and glycine-betaine uptake are widely spread mechanisms for osmoadaptation in the Halobacteriales.</title>
        <authorList>
            <person name="Youssef N.H."/>
            <person name="Savage-Ashlock K.N."/>
            <person name="McCully A.L."/>
            <person name="Luedtke B."/>
            <person name="Shaw E.I."/>
            <person name="Hoff W.D."/>
            <person name="Elshahed M.S."/>
        </authorList>
    </citation>
    <scope>NUCLEOTIDE SEQUENCE [LARGE SCALE GENOMIC DNA]</scope>
    <source>
        <strain evidence="6 8">DX253</strain>
    </source>
</reference>
<feature type="region of interest" description="Disordered" evidence="4">
    <location>
        <begin position="33"/>
        <end position="63"/>
    </location>
</feature>
<dbReference type="GO" id="GO:0008170">
    <property type="term" value="F:N-methyltransferase activity"/>
    <property type="evidence" value="ECO:0007669"/>
    <property type="project" value="InterPro"/>
</dbReference>
<sequence length="143" mass="15996">MSSAVLGDSVEKGSVSSDEYTFRMDRVRIPYNSHTKEHSMREQGQTSLFGNETGYEWNPNAEGVKPRDVIDVLTVNNASNERADHPTQKPEEHLRKIVWATSDKDDLVLDSFGGSGTTYAVAEQFGRNWVGTENSLTDSRSIR</sequence>
<dbReference type="EMBL" id="FRAN01000002">
    <property type="protein sequence ID" value="SHK52154.1"/>
    <property type="molecule type" value="Genomic_DNA"/>
</dbReference>
<protein>
    <submittedName>
        <fullName evidence="6 7">DNA methylase</fullName>
    </submittedName>
</protein>
<evidence type="ECO:0000259" key="5">
    <source>
        <dbReference type="Pfam" id="PF01555"/>
    </source>
</evidence>
<dbReference type="PATRIC" id="fig|797209.4.peg.1153"/>
<dbReference type="RefSeq" id="WP_007977873.1">
    <property type="nucleotide sequence ID" value="NZ_AEMG01000004.1"/>
</dbReference>
<dbReference type="Gene3D" id="3.40.50.150">
    <property type="entry name" value="Vaccinia Virus protein VP39"/>
    <property type="match status" value="1"/>
</dbReference>
<feature type="domain" description="DNA methylase N-4/N-6" evidence="5">
    <location>
        <begin position="19"/>
        <end position="134"/>
    </location>
</feature>
<evidence type="ECO:0000256" key="1">
    <source>
        <dbReference type="ARBA" id="ARBA00022603"/>
    </source>
</evidence>
<dbReference type="STRING" id="797209.GCA_000376445_01269"/>
<gene>
    <name evidence="7" type="ORF">SAMN05444342_1538</name>
    <name evidence="6" type="ORF">ZOD2009_05777</name>
</gene>
<dbReference type="EMBL" id="AEMG01000004">
    <property type="protein sequence ID" value="EFW93349.1"/>
    <property type="molecule type" value="Genomic_DNA"/>
</dbReference>
<dbReference type="GO" id="GO:0032259">
    <property type="term" value="P:methylation"/>
    <property type="evidence" value="ECO:0007669"/>
    <property type="project" value="UniProtKB-KW"/>
</dbReference>
<dbReference type="AlphaFoldDB" id="E7QQT5"/>
<dbReference type="GO" id="GO:0003677">
    <property type="term" value="F:DNA binding"/>
    <property type="evidence" value="ECO:0007669"/>
    <property type="project" value="InterPro"/>
</dbReference>
<dbReference type="Proteomes" id="UP000184203">
    <property type="component" value="Unassembled WGS sequence"/>
</dbReference>
<reference evidence="7" key="3">
    <citation type="submission" date="2016-11" db="EMBL/GenBank/DDBJ databases">
        <authorList>
            <person name="Jaros S."/>
            <person name="Januszkiewicz K."/>
            <person name="Wedrychowicz H."/>
        </authorList>
    </citation>
    <scope>NUCLEOTIDE SEQUENCE [LARGE SCALE GENOMIC DNA]</scope>
    <source>
        <strain evidence="7">DX253</strain>
    </source>
</reference>
<name>E7QQT5_HALPU</name>
<evidence type="ECO:0000313" key="6">
    <source>
        <dbReference type="EMBL" id="EFW93349.1"/>
    </source>
</evidence>
<keyword evidence="1 6" id="KW-0489">Methyltransferase</keyword>
<evidence type="ECO:0000256" key="3">
    <source>
        <dbReference type="ARBA" id="ARBA00022691"/>
    </source>
</evidence>
<keyword evidence="2" id="KW-0808">Transferase</keyword>
<dbReference type="InterPro" id="IPR029063">
    <property type="entry name" value="SAM-dependent_MTases_sf"/>
</dbReference>
<dbReference type="PRINTS" id="PR00506">
    <property type="entry name" value="D21N6MTFRASE"/>
</dbReference>
<evidence type="ECO:0000313" key="9">
    <source>
        <dbReference type="Proteomes" id="UP000184203"/>
    </source>
</evidence>
<reference evidence="9" key="2">
    <citation type="submission" date="2016-11" db="EMBL/GenBank/DDBJ databases">
        <authorList>
            <person name="Varghese N."/>
            <person name="Submissions S."/>
        </authorList>
    </citation>
    <scope>NUCLEOTIDE SEQUENCE [LARGE SCALE GENOMIC DNA]</scope>
    <source>
        <strain evidence="9">DX253</strain>
    </source>
</reference>
<keyword evidence="3" id="KW-0949">S-adenosyl-L-methionine</keyword>
<dbReference type="InterPro" id="IPR002941">
    <property type="entry name" value="DNA_methylase_N4/N6"/>
</dbReference>
<dbReference type="eggNOG" id="arCOG00108">
    <property type="taxonomic scope" value="Archaea"/>
</dbReference>
<evidence type="ECO:0000256" key="2">
    <source>
        <dbReference type="ARBA" id="ARBA00022679"/>
    </source>
</evidence>
<dbReference type="Pfam" id="PF01555">
    <property type="entry name" value="N6_N4_Mtase"/>
    <property type="match status" value="1"/>
</dbReference>